<feature type="coiled-coil region" evidence="2">
    <location>
        <begin position="224"/>
        <end position="339"/>
    </location>
</feature>
<dbReference type="AlphaFoldDB" id="A0A6P8H8B2"/>
<dbReference type="OrthoDB" id="448087at2759"/>
<evidence type="ECO:0000313" key="5">
    <source>
        <dbReference type="RefSeq" id="XP_031548675.1"/>
    </source>
</evidence>
<accession>A0A6P8H8B2</accession>
<proteinExistence type="predicted"/>
<dbReference type="RefSeq" id="XP_031548675.1">
    <property type="nucleotide sequence ID" value="XM_031692815.1"/>
</dbReference>
<protein>
    <submittedName>
        <fullName evidence="5">Coiled-coil domain-containing protein 148-like</fullName>
    </submittedName>
</protein>
<dbReference type="Proteomes" id="UP000515163">
    <property type="component" value="Unplaced"/>
</dbReference>
<dbReference type="KEGG" id="aten:116286341"/>
<dbReference type="FunCoup" id="A0A6P8H8B2">
    <property type="interactions" value="90"/>
</dbReference>
<evidence type="ECO:0000256" key="3">
    <source>
        <dbReference type="SAM" id="MobiDB-lite"/>
    </source>
</evidence>
<evidence type="ECO:0000256" key="2">
    <source>
        <dbReference type="SAM" id="Coils"/>
    </source>
</evidence>
<evidence type="ECO:0000256" key="1">
    <source>
        <dbReference type="ARBA" id="ARBA00023054"/>
    </source>
</evidence>
<evidence type="ECO:0000313" key="4">
    <source>
        <dbReference type="Proteomes" id="UP000515163"/>
    </source>
</evidence>
<keyword evidence="4" id="KW-1185">Reference proteome</keyword>
<name>A0A6P8H8B2_ACTTE</name>
<dbReference type="GeneID" id="116286341"/>
<gene>
    <name evidence="5" type="primary">LOC116286341</name>
</gene>
<reference evidence="5" key="1">
    <citation type="submission" date="2025-08" db="UniProtKB">
        <authorList>
            <consortium name="RefSeq"/>
        </authorList>
    </citation>
    <scope>IDENTIFICATION</scope>
</reference>
<dbReference type="PANTHER" id="PTHR21549:SF1">
    <property type="entry name" value="COILED-COIL DOMAIN-CONTAINING PROTEIN 148"/>
    <property type="match status" value="1"/>
</dbReference>
<sequence>MQQRTVMAQLNLEQQRIEEELESFSADQLIVTPLTEVKVIKTGIPDEALELECPDEKLRESVLEEFNLLDRKYDAHLNFLSVKYAEEISCSYGGWSKQDHFHFTCLMEQYPPELPNRRALYIDRMLREIPHKGRAQLVEHENWLLAHKSYQSQRHSILRAWSRDREDLLLKVQATFADAWIALEEHKQKLHTRQQQQQICQELYEKVLAFREQKLEALQLQAAIAAWKEKEEKASLKAAQAKQKQKREKIKEKIKTYEEQKMKEAEEAALRERQRLEELQIKLAEQAELDKERVKFREERLKEKEILKKQALEEAMEAEKEKERRLDKLREQVEVHVEADPERVLRPTQATQARQASVYDDELELQHPLFNVYGYEDRKVSSDPRLRVEQALRNAGLHQSEYARKILTHVQPPQQPRKDQQSSVFKYD</sequence>
<dbReference type="InterPro" id="IPR039902">
    <property type="entry name" value="CCDC148/CCDC112"/>
</dbReference>
<organism evidence="4 5">
    <name type="scientific">Actinia tenebrosa</name>
    <name type="common">Australian red waratah sea anemone</name>
    <dbReference type="NCBI Taxonomy" id="6105"/>
    <lineage>
        <taxon>Eukaryota</taxon>
        <taxon>Metazoa</taxon>
        <taxon>Cnidaria</taxon>
        <taxon>Anthozoa</taxon>
        <taxon>Hexacorallia</taxon>
        <taxon>Actiniaria</taxon>
        <taxon>Actiniidae</taxon>
        <taxon>Actinia</taxon>
    </lineage>
</organism>
<keyword evidence="1 2" id="KW-0175">Coiled coil</keyword>
<dbReference type="InParanoid" id="A0A6P8H8B2"/>
<dbReference type="PANTHER" id="PTHR21549">
    <property type="entry name" value="MUTATED IN BLADDER CANCER 1"/>
    <property type="match status" value="1"/>
</dbReference>
<feature type="region of interest" description="Disordered" evidence="3">
    <location>
        <begin position="407"/>
        <end position="428"/>
    </location>
</feature>